<keyword evidence="2" id="KW-1185">Reference proteome</keyword>
<dbReference type="Proteomes" id="UP001500280">
    <property type="component" value="Unassembled WGS sequence"/>
</dbReference>
<dbReference type="EMBL" id="BAAANF010000023">
    <property type="protein sequence ID" value="GAA1712543.1"/>
    <property type="molecule type" value="Genomic_DNA"/>
</dbReference>
<dbReference type="InterPro" id="IPR010281">
    <property type="entry name" value="DUF885"/>
</dbReference>
<reference evidence="2" key="1">
    <citation type="journal article" date="2019" name="Int. J. Syst. Evol. Microbiol.">
        <title>The Global Catalogue of Microorganisms (GCM) 10K type strain sequencing project: providing services to taxonomists for standard genome sequencing and annotation.</title>
        <authorList>
            <consortium name="The Broad Institute Genomics Platform"/>
            <consortium name="The Broad Institute Genome Sequencing Center for Infectious Disease"/>
            <person name="Wu L."/>
            <person name="Ma J."/>
        </authorList>
    </citation>
    <scope>NUCLEOTIDE SEQUENCE [LARGE SCALE GENOMIC DNA]</scope>
    <source>
        <strain evidence="2">JCM 14307</strain>
    </source>
</reference>
<organism evidence="1 2">
    <name type="scientific">Kribbella yunnanensis</name>
    <dbReference type="NCBI Taxonomy" id="190194"/>
    <lineage>
        <taxon>Bacteria</taxon>
        <taxon>Bacillati</taxon>
        <taxon>Actinomycetota</taxon>
        <taxon>Actinomycetes</taxon>
        <taxon>Propionibacteriales</taxon>
        <taxon>Kribbellaceae</taxon>
        <taxon>Kribbella</taxon>
    </lineage>
</organism>
<dbReference type="Pfam" id="PF05960">
    <property type="entry name" value="DUF885"/>
    <property type="match status" value="1"/>
</dbReference>
<accession>A0ABP4UZW1</accession>
<sequence length="566" mass="62924">MRRALYERNLPLMSTPQSTAAEVVVSTMADELWQHHLSMDPYLQMRSGVATERLPLRTIDEAERDTALGRNLLARCKAVEAVPINDSARVTLALIRDHAERLERSAELWHARFPVTPYQLFDLNIALTQVLPTVSPTKEAGRLLALAEDLAVAVETMDGKLVRMQQQGWVLPAPAFAGSIATLQGLKALAEQALTRTDAGARVSRVRDELVLTAFDRLLARLDSAEYRASAPSTVGLSQFPGGAEAYGELARQSVTYAIDPEQVHRHGVEQLSSYDEQKAELRASLGFPDEADFLRYLRATGRLHCPTAQDVEDLYLKHISRMEPLVPQLFSATPKAPYGVARLDPAFEAGMSYGYYEPPTDAVPVGNYRYNGSGLEDRAQLNAATLIFHELIPGHHFHIARESEDPSLPKFRSQIPIYGAYNEGWAEYAASLAVELGLLDDPYDRYGHLVHQSFVCSRLVADTGLNALGMSLDEAAGWIRRNSFESEQQIASETLRYSTDWPGQALGYRLGYEQFWAARREAESELETAFDVRAFHEIVLGSGGRPLPMVRDDVRQWVGSITSKP</sequence>
<proteinExistence type="predicted"/>
<protein>
    <submittedName>
        <fullName evidence="1">DUF885 family protein</fullName>
    </submittedName>
</protein>
<dbReference type="PANTHER" id="PTHR33361">
    <property type="entry name" value="GLR0591 PROTEIN"/>
    <property type="match status" value="1"/>
</dbReference>
<gene>
    <name evidence="1" type="ORF">GCM10009745_70950</name>
</gene>
<evidence type="ECO:0000313" key="2">
    <source>
        <dbReference type="Proteomes" id="UP001500280"/>
    </source>
</evidence>
<name>A0ABP4UZW1_9ACTN</name>
<dbReference type="PANTHER" id="PTHR33361:SF2">
    <property type="entry name" value="DUF885 DOMAIN-CONTAINING PROTEIN"/>
    <property type="match status" value="1"/>
</dbReference>
<comment type="caution">
    <text evidence="1">The sequence shown here is derived from an EMBL/GenBank/DDBJ whole genome shotgun (WGS) entry which is preliminary data.</text>
</comment>
<evidence type="ECO:0000313" key="1">
    <source>
        <dbReference type="EMBL" id="GAA1712543.1"/>
    </source>
</evidence>